<dbReference type="InterPro" id="IPR014746">
    <property type="entry name" value="Gln_synth/guanido_kin_cat_dom"/>
</dbReference>
<dbReference type="Proteomes" id="UP000318669">
    <property type="component" value="Unassembled WGS sequence"/>
</dbReference>
<dbReference type="OrthoDB" id="9807095at2"/>
<dbReference type="EMBL" id="VJZN01000028">
    <property type="protein sequence ID" value="TRX04308.1"/>
    <property type="molecule type" value="Genomic_DNA"/>
</dbReference>
<dbReference type="RefSeq" id="WP_143388395.1">
    <property type="nucleotide sequence ID" value="NZ_VJZL01000029.1"/>
</dbReference>
<dbReference type="GO" id="GO:0006576">
    <property type="term" value="P:biogenic amine metabolic process"/>
    <property type="evidence" value="ECO:0007669"/>
    <property type="project" value="UniProtKB-ARBA"/>
</dbReference>
<gene>
    <name evidence="9" type="ORF">FNW11_13770</name>
    <name evidence="8" type="ORF">FNW12_14070</name>
</gene>
<dbReference type="SUPFAM" id="SSF55931">
    <property type="entry name" value="Glutamine synthetase/guanido kinase"/>
    <property type="match status" value="1"/>
</dbReference>
<keyword evidence="3" id="KW-0547">Nucleotide-binding</keyword>
<organism evidence="9 11">
    <name type="scientific">Flavobacterium gawalongense</name>
    <dbReference type="NCBI Taxonomy" id="2594432"/>
    <lineage>
        <taxon>Bacteria</taxon>
        <taxon>Pseudomonadati</taxon>
        <taxon>Bacteroidota</taxon>
        <taxon>Flavobacteriia</taxon>
        <taxon>Flavobacteriales</taxon>
        <taxon>Flavobacteriaceae</taxon>
        <taxon>Flavobacterium</taxon>
    </lineage>
</organism>
<dbReference type="GO" id="GO:0042402">
    <property type="term" value="P:biogenic amine catabolic process"/>
    <property type="evidence" value="ECO:0007669"/>
    <property type="project" value="UniProtKB-ARBA"/>
</dbReference>
<keyword evidence="10" id="KW-1185">Reference proteome</keyword>
<dbReference type="PANTHER" id="PTHR43785:SF12">
    <property type="entry name" value="TYPE-1 GLUTAMINE SYNTHETASE 2"/>
    <property type="match status" value="1"/>
</dbReference>
<dbReference type="FunFam" id="3.30.590.10:FF:000005">
    <property type="entry name" value="Probable glutamine synthetase"/>
    <property type="match status" value="1"/>
</dbReference>
<evidence type="ECO:0000256" key="3">
    <source>
        <dbReference type="ARBA" id="ARBA00022741"/>
    </source>
</evidence>
<evidence type="ECO:0000313" key="8">
    <source>
        <dbReference type="EMBL" id="TRX04308.1"/>
    </source>
</evidence>
<evidence type="ECO:0000313" key="11">
    <source>
        <dbReference type="Proteomes" id="UP000318669"/>
    </source>
</evidence>
<sequence length="452" mass="50948">MNKLEIIDYIKQHPSGKVKLAIVDIDGVLRGKYISAEKFSTICESDFGYCDVIFGWDMADVAYDNGTYTGWHSGYPDAKVRLDFNTFRKIPWENDVPFLMGEFIKNDGSPLEICPRQLLKKIESQANQAGFTPFVSQEFEWFNFAETPESAAAKNFQNLTPLTPGMFGYSILRTSLKNDYFTDLFDLLTKFDIPVEGLHTETGPGTYEVAIQYGTTILSGDRATLFKTAVKEIAYKHGVMATFMAKISENLPGCGGHIHQSIWNADASKNLFFDEKDPNKMSDLMRSYIAGQLLCLPEILPMIAPTINSYKRLVEGAWAPTTLTWGVDNRTVALRSLPAGSKSCRLETRIVGADTNPHLAIAACLAAGLYGIKNNLQLKQPRTLANGYTDESNGRLSKNLIDSTLKMRDSKIANELFGDTFVKHFTETREWEWRQFAKVVTDWEMKRYFEII</sequence>
<evidence type="ECO:0000313" key="9">
    <source>
        <dbReference type="EMBL" id="TRX06972.1"/>
    </source>
</evidence>
<evidence type="ECO:0000259" key="7">
    <source>
        <dbReference type="PROSITE" id="PS51987"/>
    </source>
</evidence>
<dbReference type="SMART" id="SM01230">
    <property type="entry name" value="Gln-synt_C"/>
    <property type="match status" value="1"/>
</dbReference>
<dbReference type="Proteomes" id="UP000318528">
    <property type="component" value="Unassembled WGS sequence"/>
</dbReference>
<accession>A0A553BFI6</accession>
<dbReference type="Pfam" id="PF00120">
    <property type="entry name" value="Gln-synt_C"/>
    <property type="match status" value="1"/>
</dbReference>
<dbReference type="PANTHER" id="PTHR43785">
    <property type="entry name" value="GAMMA-GLUTAMYLPUTRESCINE SYNTHETASE"/>
    <property type="match status" value="1"/>
</dbReference>
<dbReference type="InterPro" id="IPR036651">
    <property type="entry name" value="Gln_synt_N_sf"/>
</dbReference>
<evidence type="ECO:0000256" key="4">
    <source>
        <dbReference type="ARBA" id="ARBA00022840"/>
    </source>
</evidence>
<evidence type="ECO:0000256" key="1">
    <source>
        <dbReference type="ARBA" id="ARBA00009897"/>
    </source>
</evidence>
<name>A0A553BFI6_9FLAO</name>
<proteinExistence type="inferred from homology"/>
<reference evidence="10 11" key="1">
    <citation type="submission" date="2019-07" db="EMBL/GenBank/DDBJ databases">
        <title>Novel species of Flavobacterium.</title>
        <authorList>
            <person name="Liu Q."/>
            <person name="Xin Y.-H."/>
        </authorList>
    </citation>
    <scope>NUCLEOTIDE SEQUENCE [LARGE SCALE GENOMIC DNA]</scope>
    <source>
        <strain evidence="8 10">GSP39</strain>
        <strain evidence="9 11">GSR22</strain>
    </source>
</reference>
<dbReference type="Gene3D" id="3.30.590.10">
    <property type="entry name" value="Glutamine synthetase/guanido kinase, catalytic domain"/>
    <property type="match status" value="1"/>
</dbReference>
<evidence type="ECO:0000256" key="6">
    <source>
        <dbReference type="RuleBase" id="RU000384"/>
    </source>
</evidence>
<evidence type="ECO:0000256" key="5">
    <source>
        <dbReference type="PROSITE-ProRule" id="PRU01331"/>
    </source>
</evidence>
<keyword evidence="4" id="KW-0067">ATP-binding</keyword>
<dbReference type="EMBL" id="VJZL01000029">
    <property type="protein sequence ID" value="TRX06972.1"/>
    <property type="molecule type" value="Genomic_DNA"/>
</dbReference>
<comment type="caution">
    <text evidence="9">The sequence shown here is derived from an EMBL/GenBank/DDBJ whole genome shotgun (WGS) entry which is preliminary data.</text>
</comment>
<dbReference type="InterPro" id="IPR008146">
    <property type="entry name" value="Gln_synth_cat_dom"/>
</dbReference>
<protein>
    <submittedName>
        <fullName evidence="9">Glutamine synthetase</fullName>
    </submittedName>
</protein>
<evidence type="ECO:0000313" key="10">
    <source>
        <dbReference type="Proteomes" id="UP000318528"/>
    </source>
</evidence>
<dbReference type="AlphaFoldDB" id="A0A553BFI6"/>
<dbReference type="GO" id="GO:0004356">
    <property type="term" value="F:glutamine synthetase activity"/>
    <property type="evidence" value="ECO:0007669"/>
    <property type="project" value="InterPro"/>
</dbReference>
<dbReference type="PROSITE" id="PS51987">
    <property type="entry name" value="GS_CATALYTIC"/>
    <property type="match status" value="1"/>
</dbReference>
<dbReference type="GO" id="GO:0005524">
    <property type="term" value="F:ATP binding"/>
    <property type="evidence" value="ECO:0007669"/>
    <property type="project" value="UniProtKB-KW"/>
</dbReference>
<feature type="domain" description="GS catalytic" evidence="7">
    <location>
        <begin position="115"/>
        <end position="452"/>
    </location>
</feature>
<comment type="similarity">
    <text evidence="1 5 6">Belongs to the glutamine synthetase family.</text>
</comment>
<evidence type="ECO:0000256" key="2">
    <source>
        <dbReference type="ARBA" id="ARBA00022598"/>
    </source>
</evidence>
<dbReference type="GO" id="GO:0006542">
    <property type="term" value="P:glutamine biosynthetic process"/>
    <property type="evidence" value="ECO:0007669"/>
    <property type="project" value="InterPro"/>
</dbReference>
<keyword evidence="2" id="KW-0436">Ligase</keyword>
<dbReference type="SUPFAM" id="SSF54368">
    <property type="entry name" value="Glutamine synthetase, N-terminal domain"/>
    <property type="match status" value="1"/>
</dbReference>
<dbReference type="Gene3D" id="3.10.20.70">
    <property type="entry name" value="Glutamine synthetase, N-terminal domain"/>
    <property type="match status" value="1"/>
</dbReference>